<keyword evidence="3 5" id="KW-1133">Transmembrane helix</keyword>
<dbReference type="RefSeq" id="XP_045954322.1">
    <property type="nucleotide sequence ID" value="XM_046103707.1"/>
</dbReference>
<dbReference type="InterPro" id="IPR045863">
    <property type="entry name" value="CorA_TM1_TM2"/>
</dbReference>
<organism evidence="6 7">
    <name type="scientific">Truncatella angustata</name>
    <dbReference type="NCBI Taxonomy" id="152316"/>
    <lineage>
        <taxon>Eukaryota</taxon>
        <taxon>Fungi</taxon>
        <taxon>Dikarya</taxon>
        <taxon>Ascomycota</taxon>
        <taxon>Pezizomycotina</taxon>
        <taxon>Sordariomycetes</taxon>
        <taxon>Xylariomycetidae</taxon>
        <taxon>Amphisphaeriales</taxon>
        <taxon>Sporocadaceae</taxon>
        <taxon>Truncatella</taxon>
    </lineage>
</organism>
<dbReference type="SUPFAM" id="SSF144083">
    <property type="entry name" value="Magnesium transport protein CorA, transmembrane region"/>
    <property type="match status" value="1"/>
</dbReference>
<evidence type="ECO:0000256" key="2">
    <source>
        <dbReference type="ARBA" id="ARBA00022692"/>
    </source>
</evidence>
<evidence type="ECO:0000313" key="7">
    <source>
        <dbReference type="Proteomes" id="UP000758603"/>
    </source>
</evidence>
<evidence type="ECO:0000256" key="1">
    <source>
        <dbReference type="ARBA" id="ARBA00004141"/>
    </source>
</evidence>
<evidence type="ECO:0000256" key="3">
    <source>
        <dbReference type="ARBA" id="ARBA00022989"/>
    </source>
</evidence>
<dbReference type="OrthoDB" id="3561681at2759"/>
<dbReference type="EMBL" id="JAGPXC010000008">
    <property type="protein sequence ID" value="KAH6647810.1"/>
    <property type="molecule type" value="Genomic_DNA"/>
</dbReference>
<comment type="caution">
    <text evidence="6">The sequence shown here is derived from an EMBL/GenBank/DDBJ whole genome shotgun (WGS) entry which is preliminary data.</text>
</comment>
<proteinExistence type="predicted"/>
<name>A0A9P8RKN0_9PEZI</name>
<evidence type="ECO:0000256" key="5">
    <source>
        <dbReference type="SAM" id="Phobius"/>
    </source>
</evidence>
<dbReference type="Proteomes" id="UP000758603">
    <property type="component" value="Unassembled WGS sequence"/>
</dbReference>
<dbReference type="GO" id="GO:0016020">
    <property type="term" value="C:membrane"/>
    <property type="evidence" value="ECO:0007669"/>
    <property type="project" value="UniProtKB-SubCell"/>
</dbReference>
<dbReference type="Gene3D" id="1.20.58.340">
    <property type="entry name" value="Magnesium transport protein CorA, transmembrane region"/>
    <property type="match status" value="1"/>
</dbReference>
<gene>
    <name evidence="6" type="ORF">BKA67DRAFT_578648</name>
</gene>
<dbReference type="GeneID" id="70132598"/>
<sequence length="404" mass="47033">MHVRQDGTANSIPYSEATFKSMSRKMYQHRSLALAMPRTSTVIFNSKHADWECTDSEEQSIVYSCRSDTESLPRKDDILLSTTYFIEKPWTFSVMYGCPLEFTEEITSRLKRYKQSSFHPLMFPMIFVEYERTRFIKALSVDGPRLKQRIMDLENRLEDDKNRGKRPSRDFNRRMAEKDCESTRLWIDVNSLKIGFESLKKVLLSLDEHSHTINKHKLRPDLKRKNEIVQGSKTSENIASRIQEMIAEIESKIRECEGLLNGMALSIQVEWNYHTRRDAKATIIIAQSSQRDSAQMRLISLVGMIFLPGTFLATLFSMSFFQWIPDNSAEVVSPWIAVYFGLTIIITAATIWKWKTWTAKDFQDIDISQDVEKGSTYTDDSQRSPVNNVDRNRDDIEFQTIIHQ</sequence>
<feature type="transmembrane region" description="Helical" evidence="5">
    <location>
        <begin position="298"/>
        <end position="324"/>
    </location>
</feature>
<feature type="transmembrane region" description="Helical" evidence="5">
    <location>
        <begin position="336"/>
        <end position="354"/>
    </location>
</feature>
<evidence type="ECO:0000256" key="4">
    <source>
        <dbReference type="ARBA" id="ARBA00023136"/>
    </source>
</evidence>
<accession>A0A9P8RKN0</accession>
<evidence type="ECO:0000313" key="6">
    <source>
        <dbReference type="EMBL" id="KAH6647810.1"/>
    </source>
</evidence>
<keyword evidence="7" id="KW-1185">Reference proteome</keyword>
<keyword evidence="2 5" id="KW-0812">Transmembrane</keyword>
<dbReference type="AlphaFoldDB" id="A0A9P8RKN0"/>
<protein>
    <submittedName>
        <fullName evidence="6">Uncharacterized protein</fullName>
    </submittedName>
</protein>
<reference evidence="6" key="1">
    <citation type="journal article" date="2021" name="Nat. Commun.">
        <title>Genetic determinants of endophytism in the Arabidopsis root mycobiome.</title>
        <authorList>
            <person name="Mesny F."/>
            <person name="Miyauchi S."/>
            <person name="Thiergart T."/>
            <person name="Pickel B."/>
            <person name="Atanasova L."/>
            <person name="Karlsson M."/>
            <person name="Huettel B."/>
            <person name="Barry K.W."/>
            <person name="Haridas S."/>
            <person name="Chen C."/>
            <person name="Bauer D."/>
            <person name="Andreopoulos W."/>
            <person name="Pangilinan J."/>
            <person name="LaButti K."/>
            <person name="Riley R."/>
            <person name="Lipzen A."/>
            <person name="Clum A."/>
            <person name="Drula E."/>
            <person name="Henrissat B."/>
            <person name="Kohler A."/>
            <person name="Grigoriev I.V."/>
            <person name="Martin F.M."/>
            <person name="Hacquard S."/>
        </authorList>
    </citation>
    <scope>NUCLEOTIDE SEQUENCE</scope>
    <source>
        <strain evidence="6">MPI-SDFR-AT-0073</strain>
    </source>
</reference>
<comment type="subcellular location">
    <subcellularLocation>
        <location evidence="1">Membrane</location>
        <topology evidence="1">Multi-pass membrane protein</topology>
    </subcellularLocation>
</comment>
<keyword evidence="4 5" id="KW-0472">Membrane</keyword>